<dbReference type="InterPro" id="IPR041373">
    <property type="entry name" value="RT_RNaseH"/>
</dbReference>
<keyword evidence="3" id="KW-0548">Nucleotidyltransferase</keyword>
<feature type="domain" description="Integrase catalytic" evidence="9">
    <location>
        <begin position="264"/>
        <end position="406"/>
    </location>
</feature>
<evidence type="ECO:0000256" key="7">
    <source>
        <dbReference type="ARBA" id="ARBA00022918"/>
    </source>
</evidence>
<evidence type="ECO:0000259" key="9">
    <source>
        <dbReference type="PROSITE" id="PS50994"/>
    </source>
</evidence>
<dbReference type="STRING" id="48709.A0A1D2M5W0"/>
<accession>A0A1D2M5W0</accession>
<evidence type="ECO:0000256" key="2">
    <source>
        <dbReference type="ARBA" id="ARBA00022679"/>
    </source>
</evidence>
<keyword evidence="6" id="KW-0378">Hydrolase</keyword>
<evidence type="ECO:0000256" key="6">
    <source>
        <dbReference type="ARBA" id="ARBA00022801"/>
    </source>
</evidence>
<dbReference type="PROSITE" id="PS50994">
    <property type="entry name" value="INTEGRASE"/>
    <property type="match status" value="1"/>
</dbReference>
<dbReference type="OrthoDB" id="6366253at2759"/>
<keyword evidence="5" id="KW-0255">Endonuclease</keyword>
<evidence type="ECO:0000256" key="1">
    <source>
        <dbReference type="ARBA" id="ARBA00012493"/>
    </source>
</evidence>
<dbReference type="PANTHER" id="PTHR37984">
    <property type="entry name" value="PROTEIN CBG26694"/>
    <property type="match status" value="1"/>
</dbReference>
<evidence type="ECO:0000313" key="10">
    <source>
        <dbReference type="EMBL" id="ODM88365.1"/>
    </source>
</evidence>
<dbReference type="GO" id="GO:0003676">
    <property type="term" value="F:nucleic acid binding"/>
    <property type="evidence" value="ECO:0007669"/>
    <property type="project" value="InterPro"/>
</dbReference>
<dbReference type="GO" id="GO:0015074">
    <property type="term" value="P:DNA integration"/>
    <property type="evidence" value="ECO:0007669"/>
    <property type="project" value="InterPro"/>
</dbReference>
<dbReference type="GO" id="GO:0003964">
    <property type="term" value="F:RNA-directed DNA polymerase activity"/>
    <property type="evidence" value="ECO:0007669"/>
    <property type="project" value="UniProtKB-KW"/>
</dbReference>
<keyword evidence="11" id="KW-1185">Reference proteome</keyword>
<evidence type="ECO:0000256" key="4">
    <source>
        <dbReference type="ARBA" id="ARBA00022722"/>
    </source>
</evidence>
<gene>
    <name evidence="10" type="ORF">Ocin01_18317</name>
</gene>
<name>A0A1D2M5W0_ORCCI</name>
<dbReference type="GO" id="GO:0042575">
    <property type="term" value="C:DNA polymerase complex"/>
    <property type="evidence" value="ECO:0007669"/>
    <property type="project" value="UniProtKB-ARBA"/>
</dbReference>
<organism evidence="10 11">
    <name type="scientific">Orchesella cincta</name>
    <name type="common">Springtail</name>
    <name type="synonym">Podura cincta</name>
    <dbReference type="NCBI Taxonomy" id="48709"/>
    <lineage>
        <taxon>Eukaryota</taxon>
        <taxon>Metazoa</taxon>
        <taxon>Ecdysozoa</taxon>
        <taxon>Arthropoda</taxon>
        <taxon>Hexapoda</taxon>
        <taxon>Collembola</taxon>
        <taxon>Entomobryomorpha</taxon>
        <taxon>Entomobryoidea</taxon>
        <taxon>Orchesellidae</taxon>
        <taxon>Orchesellinae</taxon>
        <taxon>Orchesella</taxon>
    </lineage>
</organism>
<feature type="compositionally biased region" description="Basic and acidic residues" evidence="8">
    <location>
        <begin position="576"/>
        <end position="600"/>
    </location>
</feature>
<dbReference type="InterPro" id="IPR001584">
    <property type="entry name" value="Integrase_cat-core"/>
</dbReference>
<dbReference type="Pfam" id="PF17921">
    <property type="entry name" value="Integrase_H2C2"/>
    <property type="match status" value="1"/>
</dbReference>
<dbReference type="EC" id="2.7.7.49" evidence="1"/>
<sequence length="600" mass="68487">MEASPSRLTFCDPAEARYSASEIEMLAVVWAIKKCRLFLLGHPFELIVDHRPLIPIINCKTLDEIENPRLQRLKEKLSSFRPQAIWRAVPSIEFGTSEVSDPDKDDQIGQRHSIATFRYSSGPDNAAEPFVDPIINCVLNSLLEASELSSEYRRLRNHITSGFPEKHKLDEDLHPFWKVRYQLSLEGRLIFLGSRILVPSILRKSILNTLHSSHQGQERTLRRARQCVFWPGITNDIRNVVSSCKQCAAYLPAQQQEPLCRDPLPTFPFQTVGVDLFSHAGYEYLVMADHYSGWLNVAKCGTSANTNKVIFHLKHWMTDMGIPEKLMSDNGSVLLKWGIKHTTSSPHYPQSNGLAESAVKAVKYLLAKTSPSGDLENEAFQLGLLELRNTPRADGRSPAQMVFGQPMRTTLPLHRSRFAAEWKSQHKDCDIRASRLRQKATERYNKAAKPLKGLQRGDIVLLQDPKSKRWSTLGEIIDTTRRGRSHLVRTESGRVFRRNRRFLRTFTPTPTQAEQVPVVPESIAPRRSERIRSKPVRYLNVIQCDQRSHLQGGHEPYRPSLPCILLRSSASDEAMESTRELQRQERMDSRDSSRAHLETH</sequence>
<dbReference type="InterPro" id="IPR050951">
    <property type="entry name" value="Retrovirus_Pol_polyprotein"/>
</dbReference>
<dbReference type="Gene3D" id="3.30.420.10">
    <property type="entry name" value="Ribonuclease H-like superfamily/Ribonuclease H"/>
    <property type="match status" value="1"/>
</dbReference>
<protein>
    <recommendedName>
        <fullName evidence="1">RNA-directed DNA polymerase</fullName>
        <ecNumber evidence="1">2.7.7.49</ecNumber>
    </recommendedName>
</protein>
<dbReference type="Gene3D" id="1.10.340.70">
    <property type="match status" value="1"/>
</dbReference>
<evidence type="ECO:0000256" key="5">
    <source>
        <dbReference type="ARBA" id="ARBA00022759"/>
    </source>
</evidence>
<dbReference type="PANTHER" id="PTHR37984:SF7">
    <property type="entry name" value="INTEGRASE CATALYTIC DOMAIN-CONTAINING PROTEIN"/>
    <property type="match status" value="1"/>
</dbReference>
<dbReference type="GO" id="GO:0016787">
    <property type="term" value="F:hydrolase activity"/>
    <property type="evidence" value="ECO:0007669"/>
    <property type="project" value="UniProtKB-KW"/>
</dbReference>
<dbReference type="AlphaFoldDB" id="A0A1D2M5W0"/>
<dbReference type="InterPro" id="IPR036397">
    <property type="entry name" value="RNaseH_sf"/>
</dbReference>
<dbReference type="Proteomes" id="UP000094527">
    <property type="component" value="Unassembled WGS sequence"/>
</dbReference>
<dbReference type="Pfam" id="PF17917">
    <property type="entry name" value="RT_RNaseH"/>
    <property type="match status" value="1"/>
</dbReference>
<dbReference type="FunFam" id="1.10.340.70:FF:000003">
    <property type="entry name" value="Protein CBG25708"/>
    <property type="match status" value="1"/>
</dbReference>
<keyword evidence="2" id="KW-0808">Transferase</keyword>
<dbReference type="SUPFAM" id="SSF56672">
    <property type="entry name" value="DNA/RNA polymerases"/>
    <property type="match status" value="1"/>
</dbReference>
<dbReference type="SUPFAM" id="SSF53098">
    <property type="entry name" value="Ribonuclease H-like"/>
    <property type="match status" value="1"/>
</dbReference>
<evidence type="ECO:0000256" key="3">
    <source>
        <dbReference type="ARBA" id="ARBA00022695"/>
    </source>
</evidence>
<feature type="region of interest" description="Disordered" evidence="8">
    <location>
        <begin position="574"/>
        <end position="600"/>
    </location>
</feature>
<keyword evidence="4" id="KW-0540">Nuclease</keyword>
<dbReference type="InterPro" id="IPR012337">
    <property type="entry name" value="RNaseH-like_sf"/>
</dbReference>
<evidence type="ECO:0000256" key="8">
    <source>
        <dbReference type="SAM" id="MobiDB-lite"/>
    </source>
</evidence>
<proteinExistence type="predicted"/>
<dbReference type="OMA" id="MVEVCTI"/>
<dbReference type="EMBL" id="LJIJ01003692">
    <property type="protein sequence ID" value="ODM88365.1"/>
    <property type="molecule type" value="Genomic_DNA"/>
</dbReference>
<evidence type="ECO:0000313" key="11">
    <source>
        <dbReference type="Proteomes" id="UP000094527"/>
    </source>
</evidence>
<reference evidence="10 11" key="1">
    <citation type="journal article" date="2016" name="Genome Biol. Evol.">
        <title>Gene Family Evolution Reflects Adaptation to Soil Environmental Stressors in the Genome of the Collembolan Orchesella cincta.</title>
        <authorList>
            <person name="Faddeeva-Vakhrusheva A."/>
            <person name="Derks M.F."/>
            <person name="Anvar S.Y."/>
            <person name="Agamennone V."/>
            <person name="Suring W."/>
            <person name="Smit S."/>
            <person name="van Straalen N.M."/>
            <person name="Roelofs D."/>
        </authorList>
    </citation>
    <scope>NUCLEOTIDE SEQUENCE [LARGE SCALE GENOMIC DNA]</scope>
    <source>
        <tissue evidence="10">Mixed pool</tissue>
    </source>
</reference>
<dbReference type="GO" id="GO:0004519">
    <property type="term" value="F:endonuclease activity"/>
    <property type="evidence" value="ECO:0007669"/>
    <property type="project" value="UniProtKB-KW"/>
</dbReference>
<comment type="caution">
    <text evidence="10">The sequence shown here is derived from an EMBL/GenBank/DDBJ whole genome shotgun (WGS) entry which is preliminary data.</text>
</comment>
<dbReference type="InterPro" id="IPR043502">
    <property type="entry name" value="DNA/RNA_pol_sf"/>
</dbReference>
<dbReference type="InterPro" id="IPR041588">
    <property type="entry name" value="Integrase_H2C2"/>
</dbReference>
<keyword evidence="7" id="KW-0695">RNA-directed DNA polymerase</keyword>